<dbReference type="Proteomes" id="UP000352698">
    <property type="component" value="Unassembled WGS sequence"/>
</dbReference>
<evidence type="ECO:0000313" key="1">
    <source>
        <dbReference type="EMBL" id="VTQ59285.1"/>
    </source>
</evidence>
<organism evidence="1 2">
    <name type="scientific">Enterococcus hirae</name>
    <dbReference type="NCBI Taxonomy" id="1354"/>
    <lineage>
        <taxon>Bacteria</taxon>
        <taxon>Bacillati</taxon>
        <taxon>Bacillota</taxon>
        <taxon>Bacilli</taxon>
        <taxon>Lactobacillales</taxon>
        <taxon>Enterococcaceae</taxon>
        <taxon>Enterococcus</taxon>
    </lineage>
</organism>
<comment type="caution">
    <text evidence="1">The sequence shown here is derived from an EMBL/GenBank/DDBJ whole genome shotgun (WGS) entry which is preliminary data.</text>
</comment>
<dbReference type="EMBL" id="CABEEP010000001">
    <property type="protein sequence ID" value="VTQ59285.1"/>
    <property type="molecule type" value="Genomic_DNA"/>
</dbReference>
<name>A0A4S2C6B3_ENTHR</name>
<accession>A0A4S2C6B3</accession>
<proteinExistence type="predicted"/>
<reference evidence="1 2" key="1">
    <citation type="submission" date="2019-05" db="EMBL/GenBank/DDBJ databases">
        <authorList>
            <consortium name="Pathogen Informatics"/>
        </authorList>
    </citation>
    <scope>NUCLEOTIDE SEQUENCE [LARGE SCALE GENOMIC DNA]</scope>
    <source>
        <strain evidence="1 2">NCTC12204</strain>
    </source>
</reference>
<dbReference type="GeneID" id="56785923"/>
<sequence>MKTVHQHFETIAITAFIAKQEIIVRCKDNNTYRGFVQRDMTEKGFSLDEQLIHWVDIVEIQLTDQYFHFWEDILHLKEPTS</sequence>
<protein>
    <submittedName>
        <fullName evidence="1">Uncharacterized protein</fullName>
    </submittedName>
</protein>
<gene>
    <name evidence="1" type="ORF">NCTC12204_00351</name>
</gene>
<dbReference type="RefSeq" id="WP_010720185.1">
    <property type="nucleotide sequence ID" value="NZ_AP027299.1"/>
</dbReference>
<evidence type="ECO:0000313" key="2">
    <source>
        <dbReference type="Proteomes" id="UP000352698"/>
    </source>
</evidence>
<dbReference type="AlphaFoldDB" id="A0A4S2C6B3"/>